<organism evidence="1 2">
    <name type="scientific">Elizabethkingia bruuniana</name>
    <dbReference type="NCBI Taxonomy" id="1756149"/>
    <lineage>
        <taxon>Bacteria</taxon>
        <taxon>Pseudomonadati</taxon>
        <taxon>Bacteroidota</taxon>
        <taxon>Flavobacteriia</taxon>
        <taxon>Flavobacteriales</taxon>
        <taxon>Weeksellaceae</taxon>
        <taxon>Elizabethkingia</taxon>
    </lineage>
</organism>
<evidence type="ECO:0008006" key="3">
    <source>
        <dbReference type="Google" id="ProtNLM"/>
    </source>
</evidence>
<dbReference type="RefSeq" id="WP_158637625.1">
    <property type="nucleotide sequence ID" value="NZ_CP067018.1"/>
</dbReference>
<dbReference type="Proteomes" id="UP000595426">
    <property type="component" value="Chromosome"/>
</dbReference>
<evidence type="ECO:0000313" key="1">
    <source>
        <dbReference type="EMBL" id="QQN57253.1"/>
    </source>
</evidence>
<keyword evidence="2" id="KW-1185">Reference proteome</keyword>
<evidence type="ECO:0000313" key="2">
    <source>
        <dbReference type="Proteomes" id="UP000595426"/>
    </source>
</evidence>
<dbReference type="EMBL" id="CP067018">
    <property type="protein sequence ID" value="QQN57253.1"/>
    <property type="molecule type" value="Genomic_DNA"/>
</dbReference>
<gene>
    <name evidence="1" type="ORF">I6H88_12395</name>
</gene>
<name>A0A7T7ZWE5_9FLAO</name>
<protein>
    <recommendedName>
        <fullName evidence="3">Bacteriocin</fullName>
    </recommendedName>
</protein>
<accession>A0A7T7ZWE5</accession>
<sequence>MKKLSKKDLKVIKGSGERGQCNTSNDCRPGGNYACCFGVCQKTTEMEYLPECTEF</sequence>
<dbReference type="AlphaFoldDB" id="A0A7T7ZWE5"/>
<proteinExistence type="predicted"/>
<reference evidence="1 2" key="1">
    <citation type="submission" date="2020-12" db="EMBL/GenBank/DDBJ databases">
        <title>FDA dAtabase for Regulatory Grade micrObial Sequences (FDA-ARGOS): Supporting development and validation of Infectious Disease Dx tests.</title>
        <authorList>
            <person name="Kerrigan L."/>
            <person name="Long C."/>
            <person name="Tallon L."/>
            <person name="Sadzewicz L."/>
            <person name="Zhao X."/>
            <person name="Boylan J."/>
            <person name="Ott S."/>
            <person name="Bowen H."/>
            <person name="Vavikolanu K."/>
            <person name="Mehta A."/>
            <person name="Aluvathingal J."/>
            <person name="Nadendla S."/>
            <person name="Yan Y."/>
            <person name="Sichtig H."/>
        </authorList>
    </citation>
    <scope>NUCLEOTIDE SEQUENCE [LARGE SCALE GENOMIC DNA]</scope>
    <source>
        <strain evidence="1 2">FDAARGOS_1031</strain>
    </source>
</reference>